<feature type="transmembrane region" description="Helical" evidence="2">
    <location>
        <begin position="12"/>
        <end position="35"/>
    </location>
</feature>
<accession>A0A1Q5Q818</accession>
<proteinExistence type="predicted"/>
<feature type="region of interest" description="Disordered" evidence="1">
    <location>
        <begin position="249"/>
        <end position="296"/>
    </location>
</feature>
<gene>
    <name evidence="3" type="ORF">UA08_08572</name>
</gene>
<keyword evidence="2" id="KW-1133">Transmembrane helix</keyword>
<dbReference type="OrthoDB" id="5344006at2759"/>
<protein>
    <recommendedName>
        <fullName evidence="5">MARVEL domain-containing protein</fullName>
    </recommendedName>
</protein>
<evidence type="ECO:0008006" key="5">
    <source>
        <dbReference type="Google" id="ProtNLM"/>
    </source>
</evidence>
<dbReference type="GeneID" id="31008328"/>
<reference evidence="3 4" key="1">
    <citation type="submission" date="2015-06" db="EMBL/GenBank/DDBJ databases">
        <title>Talaromyces atroroseus IBT 11181 draft genome.</title>
        <authorList>
            <person name="Rasmussen K.B."/>
            <person name="Rasmussen S."/>
            <person name="Petersen B."/>
            <person name="Sicheritz-Ponten T."/>
            <person name="Mortensen U.H."/>
            <person name="Thrane U."/>
        </authorList>
    </citation>
    <scope>NUCLEOTIDE SEQUENCE [LARGE SCALE GENOMIC DNA]</scope>
    <source>
        <strain evidence="3 4">IBT 11181</strain>
    </source>
</reference>
<organism evidence="3 4">
    <name type="scientific">Talaromyces atroroseus</name>
    <dbReference type="NCBI Taxonomy" id="1441469"/>
    <lineage>
        <taxon>Eukaryota</taxon>
        <taxon>Fungi</taxon>
        <taxon>Dikarya</taxon>
        <taxon>Ascomycota</taxon>
        <taxon>Pezizomycotina</taxon>
        <taxon>Eurotiomycetes</taxon>
        <taxon>Eurotiomycetidae</taxon>
        <taxon>Eurotiales</taxon>
        <taxon>Trichocomaceae</taxon>
        <taxon>Talaromyces</taxon>
        <taxon>Talaromyces sect. Trachyspermi</taxon>
    </lineage>
</organism>
<keyword evidence="4" id="KW-1185">Reference proteome</keyword>
<feature type="transmembrane region" description="Helical" evidence="2">
    <location>
        <begin position="47"/>
        <end position="71"/>
    </location>
</feature>
<evidence type="ECO:0000313" key="4">
    <source>
        <dbReference type="Proteomes" id="UP000214365"/>
    </source>
</evidence>
<dbReference type="RefSeq" id="XP_020116415.1">
    <property type="nucleotide sequence ID" value="XM_020263475.1"/>
</dbReference>
<keyword evidence="2" id="KW-0472">Membrane</keyword>
<keyword evidence="2" id="KW-0812">Transmembrane</keyword>
<evidence type="ECO:0000256" key="2">
    <source>
        <dbReference type="SAM" id="Phobius"/>
    </source>
</evidence>
<dbReference type="EMBL" id="LFMY01000015">
    <property type="protein sequence ID" value="OKL56294.1"/>
    <property type="molecule type" value="Genomic_DNA"/>
</dbReference>
<evidence type="ECO:0000256" key="1">
    <source>
        <dbReference type="SAM" id="MobiDB-lite"/>
    </source>
</evidence>
<dbReference type="AlphaFoldDB" id="A0A1Q5Q818"/>
<name>A0A1Q5Q818_TALAT</name>
<sequence length="296" mass="33271">MRSRQNHYAPGSFHGVRAFLWVSTLIVTAIMIDFAVNLHSGGFKLPYAFLLILITCLLTLLGLMFTTLFYCRNGLRPMLSLTTNIILFILWALSVGFLGYSMRGTLNTTCNTSLWGTSTGVMVCRVYKVLFSFMVVALAFTFFHIILDIVARRDRANMGPLPYDSMHYREDYKLHARGESGSPLALGAGAEDEFHRSAGADTRSDAYNALGTTRQENTVAFPDHHLPQQQQYEDAEYYDGIPDIPPVSGVRWAPSATGRPSPYSPLQTRFDEQQAGYESYRPHQTPYDEGGYGYRQ</sequence>
<dbReference type="Proteomes" id="UP000214365">
    <property type="component" value="Unassembled WGS sequence"/>
</dbReference>
<evidence type="ECO:0000313" key="3">
    <source>
        <dbReference type="EMBL" id="OKL56294.1"/>
    </source>
</evidence>
<feature type="transmembrane region" description="Helical" evidence="2">
    <location>
        <begin position="129"/>
        <end position="151"/>
    </location>
</feature>
<comment type="caution">
    <text evidence="3">The sequence shown here is derived from an EMBL/GenBank/DDBJ whole genome shotgun (WGS) entry which is preliminary data.</text>
</comment>
<feature type="transmembrane region" description="Helical" evidence="2">
    <location>
        <begin position="78"/>
        <end position="100"/>
    </location>
</feature>